<evidence type="ECO:0000313" key="7">
    <source>
        <dbReference type="EMBL" id="SCP95254.1"/>
    </source>
</evidence>
<dbReference type="InterPro" id="IPR013783">
    <property type="entry name" value="Ig-like_fold"/>
</dbReference>
<dbReference type="STRING" id="1619234.SAMN05421730_1001430"/>
<feature type="domain" description="Glycoside hydrolase family 2 catalytic" evidence="5">
    <location>
        <begin position="313"/>
        <end position="491"/>
    </location>
</feature>
<dbReference type="InterPro" id="IPR051913">
    <property type="entry name" value="GH2_Domain-Containing"/>
</dbReference>
<evidence type="ECO:0000259" key="6">
    <source>
        <dbReference type="Pfam" id="PF02837"/>
    </source>
</evidence>
<sequence length="600" mass="69158">MGEKRRKEFSEKSKAALFASNFFDQVARAVAGPPKAGYCDLMTADGETMCDLPWQEYPRPQLKRDSYLNLNGKWEFAISSGRQIPESFPMQILVPFPPESLLSGIHKVPGRYQYLYYRRKFMLPEGFVKDKVLLHFGAADQIATVYVNGREMTTHAGGYLPFSIDSTDSLEEENTIIVKVKDHLSHALPYGKQRRKRGGMWYTPVSGIWQTVWLESVSDDYIRRLKIIPSLDSVTIRVDSAASWKEIWIKTEDGIVRKRFEGREIKIAIEHPRLWSPEDPYLYEFEMKTPGDAVTSYFALRTISVMESGGVSRLCLNGKPYFFHGVLDQGYHSDGIFLPASIKGYRRDIETMKELGFNTLRKHIKIEPAWYYYLCDKLGMVVFQDMVNMGHYSYFRNSVLPALGYTGGNDTRQFRTKAVKRNFEKHMSRTIRHLYNHPSICCWTIFNEGWGQFDSDRMYEAAKKSDNGRIVISRSGWFHQKSSDVLSRHVYFDKIAVSGGGRPVVLSEFGGYSYKLQDHSCNSKKTYGYRFFQGEQEFQNALNEVYLNEVAGQIKNGLCASIYTQVSDVEDETNGFFTYDRKVLKVKPEEMKKIAAWLKI</sequence>
<dbReference type="Pfam" id="PF02837">
    <property type="entry name" value="Glyco_hydro_2_N"/>
    <property type="match status" value="1"/>
</dbReference>
<dbReference type="Proteomes" id="UP000199315">
    <property type="component" value="Unassembled WGS sequence"/>
</dbReference>
<dbReference type="PANTHER" id="PTHR42732:SF2">
    <property type="entry name" value="BETA-MANNOSIDASE"/>
    <property type="match status" value="1"/>
</dbReference>
<feature type="domain" description="Glycosyl hydrolases family 2 sugar binding" evidence="6">
    <location>
        <begin position="114"/>
        <end position="180"/>
    </location>
</feature>
<dbReference type="GO" id="GO:0004553">
    <property type="term" value="F:hydrolase activity, hydrolyzing O-glycosyl compounds"/>
    <property type="evidence" value="ECO:0007669"/>
    <property type="project" value="InterPro"/>
</dbReference>
<evidence type="ECO:0000313" key="8">
    <source>
        <dbReference type="Proteomes" id="UP000199315"/>
    </source>
</evidence>
<evidence type="ECO:0000259" key="5">
    <source>
        <dbReference type="Pfam" id="PF02836"/>
    </source>
</evidence>
<dbReference type="Gene3D" id="2.60.40.10">
    <property type="entry name" value="Immunoglobulins"/>
    <property type="match status" value="1"/>
</dbReference>
<dbReference type="PANTHER" id="PTHR42732">
    <property type="entry name" value="BETA-GALACTOSIDASE"/>
    <property type="match status" value="1"/>
</dbReference>
<evidence type="ECO:0000256" key="2">
    <source>
        <dbReference type="ARBA" id="ARBA00022801"/>
    </source>
</evidence>
<protein>
    <submittedName>
        <fullName evidence="7">Glycosyl hydrolases family 2</fullName>
    </submittedName>
</protein>
<dbReference type="SUPFAM" id="SSF49303">
    <property type="entry name" value="beta-Galactosidase/glucuronidase domain"/>
    <property type="match status" value="1"/>
</dbReference>
<organism evidence="7 8">
    <name type="scientific">Anaerobium acetethylicum</name>
    <dbReference type="NCBI Taxonomy" id="1619234"/>
    <lineage>
        <taxon>Bacteria</taxon>
        <taxon>Bacillati</taxon>
        <taxon>Bacillota</taxon>
        <taxon>Clostridia</taxon>
        <taxon>Lachnospirales</taxon>
        <taxon>Lachnospiraceae</taxon>
        <taxon>Anaerobium</taxon>
    </lineage>
</organism>
<dbReference type="Gene3D" id="2.60.120.260">
    <property type="entry name" value="Galactose-binding domain-like"/>
    <property type="match status" value="1"/>
</dbReference>
<dbReference type="SUPFAM" id="SSF49785">
    <property type="entry name" value="Galactose-binding domain-like"/>
    <property type="match status" value="1"/>
</dbReference>
<evidence type="ECO:0000259" key="4">
    <source>
        <dbReference type="Pfam" id="PF00703"/>
    </source>
</evidence>
<evidence type="ECO:0000256" key="1">
    <source>
        <dbReference type="ARBA" id="ARBA00007401"/>
    </source>
</evidence>
<evidence type="ECO:0000256" key="3">
    <source>
        <dbReference type="ARBA" id="ARBA00023295"/>
    </source>
</evidence>
<dbReference type="Pfam" id="PF00703">
    <property type="entry name" value="Glyco_hydro_2"/>
    <property type="match status" value="1"/>
</dbReference>
<dbReference type="InterPro" id="IPR006104">
    <property type="entry name" value="Glyco_hydro_2_N"/>
</dbReference>
<dbReference type="AlphaFoldDB" id="A0A1D3TPB5"/>
<dbReference type="Pfam" id="PF02836">
    <property type="entry name" value="Glyco_hydro_2_C"/>
    <property type="match status" value="1"/>
</dbReference>
<dbReference type="InterPro" id="IPR008979">
    <property type="entry name" value="Galactose-bd-like_sf"/>
</dbReference>
<gene>
    <name evidence="7" type="ORF">SAMN05421730_1001430</name>
</gene>
<proteinExistence type="inferred from homology"/>
<keyword evidence="2 7" id="KW-0378">Hydrolase</keyword>
<feature type="domain" description="Glycoside hydrolase family 2 immunoglobulin-like beta-sandwich" evidence="4">
    <location>
        <begin position="260"/>
        <end position="301"/>
    </location>
</feature>
<dbReference type="OrthoDB" id="9762066at2"/>
<reference evidence="7 8" key="1">
    <citation type="submission" date="2016-09" db="EMBL/GenBank/DDBJ databases">
        <authorList>
            <person name="Capua I."/>
            <person name="De Benedictis P."/>
            <person name="Joannis T."/>
            <person name="Lombin L.H."/>
            <person name="Cattoli G."/>
        </authorList>
    </citation>
    <scope>NUCLEOTIDE SEQUENCE [LARGE SCALE GENOMIC DNA]</scope>
    <source>
        <strain evidence="7 8">GluBS11</strain>
    </source>
</reference>
<dbReference type="InterPro" id="IPR006102">
    <property type="entry name" value="Ig-like_GH2"/>
</dbReference>
<dbReference type="RefSeq" id="WP_091229364.1">
    <property type="nucleotide sequence ID" value="NZ_FMKA01000001.1"/>
</dbReference>
<dbReference type="SUPFAM" id="SSF51445">
    <property type="entry name" value="(Trans)glycosidases"/>
    <property type="match status" value="1"/>
</dbReference>
<dbReference type="Gene3D" id="3.20.20.80">
    <property type="entry name" value="Glycosidases"/>
    <property type="match status" value="1"/>
</dbReference>
<dbReference type="EMBL" id="FMKA01000001">
    <property type="protein sequence ID" value="SCP95254.1"/>
    <property type="molecule type" value="Genomic_DNA"/>
</dbReference>
<dbReference type="InterPro" id="IPR006103">
    <property type="entry name" value="Glyco_hydro_2_cat"/>
</dbReference>
<dbReference type="InterPro" id="IPR017853">
    <property type="entry name" value="GH"/>
</dbReference>
<keyword evidence="3" id="KW-0326">Glycosidase</keyword>
<comment type="similarity">
    <text evidence="1">Belongs to the glycosyl hydrolase 2 family.</text>
</comment>
<dbReference type="InterPro" id="IPR036156">
    <property type="entry name" value="Beta-gal/glucu_dom_sf"/>
</dbReference>
<accession>A0A1D3TPB5</accession>
<keyword evidence="8" id="KW-1185">Reference proteome</keyword>
<dbReference type="GO" id="GO:0005975">
    <property type="term" value="P:carbohydrate metabolic process"/>
    <property type="evidence" value="ECO:0007669"/>
    <property type="project" value="InterPro"/>
</dbReference>
<name>A0A1D3TPB5_9FIRM</name>